<dbReference type="InterPro" id="IPR002586">
    <property type="entry name" value="CobQ/CobB/MinD/ParA_Nub-bd_dom"/>
</dbReference>
<dbReference type="eggNOG" id="COG1192">
    <property type="taxonomic scope" value="Bacteria"/>
</dbReference>
<dbReference type="InterPro" id="IPR050678">
    <property type="entry name" value="DNA_Partitioning_ATPase"/>
</dbReference>
<feature type="domain" description="CobQ/CobB/MinD/ParA nucleotide binding" evidence="1">
    <location>
        <begin position="3"/>
        <end position="156"/>
    </location>
</feature>
<accession>B1ZYK0</accession>
<dbReference type="RefSeq" id="WP_012374773.1">
    <property type="nucleotide sequence ID" value="NC_010571.1"/>
</dbReference>
<protein>
    <submittedName>
        <fullName evidence="2">Cobyrinic acid ac-diamide synthase</fullName>
    </submittedName>
</protein>
<reference evidence="2 3" key="1">
    <citation type="journal article" date="2011" name="J. Bacteriol.">
        <title>Genome sequence of the verrucomicrobium Opitutus terrae PB90-1, an abundant inhabitant of rice paddy soil ecosystems.</title>
        <authorList>
            <person name="van Passel M.W."/>
            <person name="Kant R."/>
            <person name="Palva A."/>
            <person name="Copeland A."/>
            <person name="Lucas S."/>
            <person name="Lapidus A."/>
            <person name="Glavina del Rio T."/>
            <person name="Pitluck S."/>
            <person name="Goltsman E."/>
            <person name="Clum A."/>
            <person name="Sun H."/>
            <person name="Schmutz J."/>
            <person name="Larimer F.W."/>
            <person name="Land M.L."/>
            <person name="Hauser L."/>
            <person name="Kyrpides N."/>
            <person name="Mikhailova N."/>
            <person name="Richardson P.P."/>
            <person name="Janssen P.H."/>
            <person name="de Vos W.M."/>
            <person name="Smidt H."/>
        </authorList>
    </citation>
    <scope>NUCLEOTIDE SEQUENCE [LARGE SCALE GENOMIC DNA]</scope>
    <source>
        <strain evidence="3">DSM 11246 / JCM 15787 / PB90-1</strain>
    </source>
</reference>
<dbReference type="KEGG" id="ote:Oter_1953"/>
<organism evidence="2 3">
    <name type="scientific">Opitutus terrae (strain DSM 11246 / JCM 15787 / PB90-1)</name>
    <dbReference type="NCBI Taxonomy" id="452637"/>
    <lineage>
        <taxon>Bacteria</taxon>
        <taxon>Pseudomonadati</taxon>
        <taxon>Verrucomicrobiota</taxon>
        <taxon>Opitutia</taxon>
        <taxon>Opitutales</taxon>
        <taxon>Opitutaceae</taxon>
        <taxon>Opitutus</taxon>
    </lineage>
</organism>
<dbReference type="EMBL" id="CP001032">
    <property type="protein sequence ID" value="ACB75236.1"/>
    <property type="molecule type" value="Genomic_DNA"/>
</dbReference>
<name>B1ZYK0_OPITP</name>
<dbReference type="CDD" id="cd02042">
    <property type="entry name" value="ParAB_family"/>
    <property type="match status" value="1"/>
</dbReference>
<evidence type="ECO:0000259" key="1">
    <source>
        <dbReference type="Pfam" id="PF01656"/>
    </source>
</evidence>
<keyword evidence="3" id="KW-1185">Reference proteome</keyword>
<dbReference type="OrthoDB" id="69313at2"/>
<proteinExistence type="predicted"/>
<dbReference type="AlphaFoldDB" id="B1ZYK0"/>
<dbReference type="STRING" id="452637.Oter_1953"/>
<dbReference type="PANTHER" id="PTHR13696:SF99">
    <property type="entry name" value="COBYRINIC ACID AC-DIAMIDE SYNTHASE"/>
    <property type="match status" value="1"/>
</dbReference>
<dbReference type="PANTHER" id="PTHR13696">
    <property type="entry name" value="P-LOOP CONTAINING NUCLEOSIDE TRIPHOSPHATE HYDROLASE"/>
    <property type="match status" value="1"/>
</dbReference>
<dbReference type="Pfam" id="PF01656">
    <property type="entry name" value="CbiA"/>
    <property type="match status" value="1"/>
</dbReference>
<sequence length="187" mass="20507">MVITFCNGKGGAGKTTLSILLGCALADAGRRVAFLDRDPQQTATRWIEETKPSIVLAQPDAAYDALIIDTPPHLESAVVHESLAQADKVVLVSSPSPADLWTSQRTVGVIRQHHHRDKAALLFNQVQRHTLLARELGPLAERIGLPALTHQVSRRQCYQHALVLGWKALDSSAREEILQVALEIITF</sequence>
<evidence type="ECO:0000313" key="3">
    <source>
        <dbReference type="Proteomes" id="UP000007013"/>
    </source>
</evidence>
<dbReference type="Gene3D" id="3.40.50.300">
    <property type="entry name" value="P-loop containing nucleotide triphosphate hydrolases"/>
    <property type="match status" value="1"/>
</dbReference>
<gene>
    <name evidence="2" type="ordered locus">Oter_1953</name>
</gene>
<dbReference type="SUPFAM" id="SSF52540">
    <property type="entry name" value="P-loop containing nucleoside triphosphate hydrolases"/>
    <property type="match status" value="1"/>
</dbReference>
<dbReference type="PIRSF" id="PIRSF009320">
    <property type="entry name" value="Nuc_binding_HP_1000"/>
    <property type="match status" value="1"/>
</dbReference>
<evidence type="ECO:0000313" key="2">
    <source>
        <dbReference type="EMBL" id="ACB75236.1"/>
    </source>
</evidence>
<dbReference type="HOGENOM" id="CLU_037612_5_3_0"/>
<dbReference type="Proteomes" id="UP000007013">
    <property type="component" value="Chromosome"/>
</dbReference>
<dbReference type="InterPro" id="IPR027417">
    <property type="entry name" value="P-loop_NTPase"/>
</dbReference>